<dbReference type="InterPro" id="IPR016154">
    <property type="entry name" value="Heat_shock_Hsp33_C"/>
</dbReference>
<keyword evidence="8" id="KW-1185">Reference proteome</keyword>
<keyword evidence="4 6" id="KW-0143">Chaperone</keyword>
<dbReference type="InterPro" id="IPR000397">
    <property type="entry name" value="Heat_shock_Hsp33"/>
</dbReference>
<dbReference type="SUPFAM" id="SSF118352">
    <property type="entry name" value="HSP33 redox switch-like"/>
    <property type="match status" value="1"/>
</dbReference>
<feature type="disulfide bond" description="Redox-active" evidence="6">
    <location>
        <begin position="234"/>
        <end position="236"/>
    </location>
</feature>
<feature type="disulfide bond" description="Redox-active" evidence="6">
    <location>
        <begin position="267"/>
        <end position="270"/>
    </location>
</feature>
<dbReference type="HAMAP" id="MF_00117">
    <property type="entry name" value="HslO"/>
    <property type="match status" value="1"/>
</dbReference>
<dbReference type="PANTHER" id="PTHR30111">
    <property type="entry name" value="33 KDA CHAPERONIN"/>
    <property type="match status" value="1"/>
</dbReference>
<dbReference type="Pfam" id="PF01430">
    <property type="entry name" value="HSP33"/>
    <property type="match status" value="1"/>
</dbReference>
<dbReference type="Proteomes" id="UP001165492">
    <property type="component" value="Unassembled WGS sequence"/>
</dbReference>
<dbReference type="NCBIfam" id="NF001033">
    <property type="entry name" value="PRK00114.1"/>
    <property type="match status" value="1"/>
</dbReference>
<evidence type="ECO:0000256" key="5">
    <source>
        <dbReference type="ARBA" id="ARBA00023284"/>
    </source>
</evidence>
<dbReference type="PANTHER" id="PTHR30111:SF1">
    <property type="entry name" value="33 KDA CHAPERONIN"/>
    <property type="match status" value="1"/>
</dbReference>
<comment type="function">
    <text evidence="6">Redox regulated molecular chaperone. Protects both thermally unfolding and oxidatively damaged proteins from irreversible aggregation. Plays an important role in the bacterial defense system toward oxidative stress.</text>
</comment>
<dbReference type="EMBL" id="JAJHJB010000006">
    <property type="protein sequence ID" value="MCC5465075.1"/>
    <property type="molecule type" value="Genomic_DNA"/>
</dbReference>
<evidence type="ECO:0000256" key="3">
    <source>
        <dbReference type="ARBA" id="ARBA00023157"/>
    </source>
</evidence>
<evidence type="ECO:0000256" key="6">
    <source>
        <dbReference type="HAMAP-Rule" id="MF_00117"/>
    </source>
</evidence>
<comment type="caution">
    <text evidence="7">The sequence shown here is derived from an EMBL/GenBank/DDBJ whole genome shotgun (WGS) entry which is preliminary data.</text>
</comment>
<keyword evidence="2 6" id="KW-0862">Zinc</keyword>
<sequence>MGDHITRATIVGGVRAFAAVTTTLVEEARKRHDCYPVAAAALGRTMTGALLLAANLKTDESITIKISGDGPLGEVVTDAHANGSVRGYVKNPHAHLPLREGKLDVGHAVGKGQISVTRFTGLKQPFTGSAELVSGEIAEDITNYLYVSEQTPSTVALGVLVQPDMIVTAAGGFMVQALPNADDEVLSKIEKNIALLPPISQLISEGLDAAGIINRIFAGLSVTIYEEVPLEFKCTCSLEKVQKVLVSLGVEEINDILVEDGEAEVCCPFCSAKYQFNKSNLEEIIDIIEKQ</sequence>
<gene>
    <name evidence="6 7" type="primary">hslO</name>
    <name evidence="7" type="ORF">LMF89_06830</name>
</gene>
<dbReference type="InterPro" id="IPR016153">
    <property type="entry name" value="Heat_shock_Hsp33_N"/>
</dbReference>
<evidence type="ECO:0000256" key="4">
    <source>
        <dbReference type="ARBA" id="ARBA00023186"/>
    </source>
</evidence>
<dbReference type="RefSeq" id="WP_229534449.1">
    <property type="nucleotide sequence ID" value="NZ_JAJHJB010000006.1"/>
</dbReference>
<protein>
    <recommendedName>
        <fullName evidence="6">33 kDa chaperonin</fullName>
    </recommendedName>
    <alternativeName>
        <fullName evidence="6">Heat shock protein 33 homolog</fullName>
        <shortName evidence="6">HSP33</shortName>
    </alternativeName>
</protein>
<dbReference type="CDD" id="cd00498">
    <property type="entry name" value="Hsp33"/>
    <property type="match status" value="1"/>
</dbReference>
<comment type="PTM">
    <text evidence="6">Under oxidizing conditions two disulfide bonds are formed involving the reactive cysteines. Under reducing conditions zinc is bound to the reactive cysteines and the protein is inactive.</text>
</comment>
<keyword evidence="5 6" id="KW-0676">Redox-active center</keyword>
<evidence type="ECO:0000313" key="7">
    <source>
        <dbReference type="EMBL" id="MCC5465075.1"/>
    </source>
</evidence>
<proteinExistence type="inferred from homology"/>
<reference evidence="7" key="1">
    <citation type="submission" date="2021-11" db="EMBL/GenBank/DDBJ databases">
        <title>Description of a new species Pelosinus isolated from the bottom sediments of Lake Baikal.</title>
        <authorList>
            <person name="Zakharyuk A."/>
        </authorList>
    </citation>
    <scope>NUCLEOTIDE SEQUENCE</scope>
    <source>
        <strain evidence="7">Bkl1</strain>
    </source>
</reference>
<accession>A0ABS8HPE1</accession>
<dbReference type="PIRSF" id="PIRSF005261">
    <property type="entry name" value="Heat_shock_Hsp33"/>
    <property type="match status" value="1"/>
</dbReference>
<comment type="similarity">
    <text evidence="6">Belongs to the HSP33 family.</text>
</comment>
<organism evidence="7 8">
    <name type="scientific">Pelosinus baikalensis</name>
    <dbReference type="NCBI Taxonomy" id="2892015"/>
    <lineage>
        <taxon>Bacteria</taxon>
        <taxon>Bacillati</taxon>
        <taxon>Bacillota</taxon>
        <taxon>Negativicutes</taxon>
        <taxon>Selenomonadales</taxon>
        <taxon>Sporomusaceae</taxon>
        <taxon>Pelosinus</taxon>
    </lineage>
</organism>
<dbReference type="SUPFAM" id="SSF64397">
    <property type="entry name" value="Hsp33 domain"/>
    <property type="match status" value="1"/>
</dbReference>
<dbReference type="Gene3D" id="3.90.1280.10">
    <property type="entry name" value="HSP33 redox switch-like"/>
    <property type="match status" value="1"/>
</dbReference>
<dbReference type="Gene3D" id="3.55.30.10">
    <property type="entry name" value="Hsp33 domain"/>
    <property type="match status" value="1"/>
</dbReference>
<comment type="subcellular location">
    <subcellularLocation>
        <location evidence="6">Cytoplasm</location>
    </subcellularLocation>
</comment>
<evidence type="ECO:0000256" key="1">
    <source>
        <dbReference type="ARBA" id="ARBA00022490"/>
    </source>
</evidence>
<evidence type="ECO:0000256" key="2">
    <source>
        <dbReference type="ARBA" id="ARBA00022833"/>
    </source>
</evidence>
<name>A0ABS8HPE1_9FIRM</name>
<evidence type="ECO:0000313" key="8">
    <source>
        <dbReference type="Proteomes" id="UP001165492"/>
    </source>
</evidence>
<keyword evidence="1 6" id="KW-0963">Cytoplasm</keyword>
<keyword evidence="3 6" id="KW-1015">Disulfide bond</keyword>